<dbReference type="PANTHER" id="PTHR37981">
    <property type="entry name" value="LIPASE 2"/>
    <property type="match status" value="1"/>
</dbReference>
<comment type="caution">
    <text evidence="5">The sequence shown here is derived from an EMBL/GenBank/DDBJ whole genome shotgun (WGS) entry which is preliminary data.</text>
</comment>
<dbReference type="RefSeq" id="WP_145933414.1">
    <property type="nucleotide sequence ID" value="NZ_BNAV01000008.1"/>
</dbReference>
<feature type="active site" evidence="1">
    <location>
        <position position="256"/>
    </location>
</feature>
<feature type="disulfide bond" evidence="2">
    <location>
        <begin position="49"/>
        <end position="73"/>
    </location>
</feature>
<dbReference type="InterPro" id="IPR013830">
    <property type="entry name" value="SGNH_hydro"/>
</dbReference>
<evidence type="ECO:0000256" key="3">
    <source>
        <dbReference type="SAM" id="SignalP"/>
    </source>
</evidence>
<organism evidence="5 6">
    <name type="scientific">Amycolatopsis bartoniae</name>
    <dbReference type="NCBI Taxonomy" id="941986"/>
    <lineage>
        <taxon>Bacteria</taxon>
        <taxon>Bacillati</taxon>
        <taxon>Actinomycetota</taxon>
        <taxon>Actinomycetes</taxon>
        <taxon>Pseudonocardiales</taxon>
        <taxon>Pseudonocardiaceae</taxon>
        <taxon>Amycolatopsis</taxon>
    </lineage>
</organism>
<feature type="active site" description="Nucleophile" evidence="1">
    <location>
        <position position="34"/>
    </location>
</feature>
<dbReference type="Pfam" id="PF13472">
    <property type="entry name" value="Lipase_GDSL_2"/>
    <property type="match status" value="1"/>
</dbReference>
<dbReference type="OrthoDB" id="5503950at2"/>
<dbReference type="Gene3D" id="3.40.50.1110">
    <property type="entry name" value="SGNH hydrolase"/>
    <property type="match status" value="1"/>
</dbReference>
<accession>A0A8H9J3W0</accession>
<keyword evidence="3" id="KW-0732">Signal</keyword>
<dbReference type="GO" id="GO:0019433">
    <property type="term" value="P:triglyceride catabolic process"/>
    <property type="evidence" value="ECO:0007669"/>
    <property type="project" value="TreeGrafter"/>
</dbReference>
<dbReference type="AlphaFoldDB" id="A0A8H9J3W0"/>
<sequence>MRAAVAAVLAVVCCLTGGQALAQEPLRYVALGDSSAAGPLIPDQIDATCLRSDRNWPHVLAATLHAALTDVTCSGATTADLAGRQAGVVAPQFDALRPDTGLVTLAIGANDLALSSAFVTCASPGGVVVEPSCREQYTVDGRDQFEARIRATAPKVGAALAEIHRRSPRAKVVVTGYLTYWRPGGCYPADPFAPRDADYIQRTLDRLAAMLAWESATHRASYVDIRRPSARLGLCEAPAQRWLEGAVPASPAYPYHPNAAGMAHVAGILAAAVQENDTE</sequence>
<evidence type="ECO:0000256" key="2">
    <source>
        <dbReference type="PIRSR" id="PIRSR637460-2"/>
    </source>
</evidence>
<feature type="disulfide bond" evidence="2">
    <location>
        <begin position="186"/>
        <end position="235"/>
    </location>
</feature>
<keyword evidence="2" id="KW-1015">Disulfide bond</keyword>
<feature type="domain" description="SGNH hydrolase-type esterase" evidence="4">
    <location>
        <begin position="30"/>
        <end position="263"/>
    </location>
</feature>
<evidence type="ECO:0000313" key="5">
    <source>
        <dbReference type="EMBL" id="GHF70909.1"/>
    </source>
</evidence>
<gene>
    <name evidence="5" type="ORF">GCM10017566_50960</name>
</gene>
<feature type="disulfide bond" evidence="2">
    <location>
        <begin position="121"/>
        <end position="133"/>
    </location>
</feature>
<protein>
    <submittedName>
        <fullName evidence="5">Hydrolase</fullName>
    </submittedName>
</protein>
<dbReference type="InterPro" id="IPR036514">
    <property type="entry name" value="SGNH_hydro_sf"/>
</dbReference>
<reference evidence="5" key="1">
    <citation type="journal article" date="2014" name="Int. J. Syst. Evol. Microbiol.">
        <title>Complete genome sequence of Corynebacterium casei LMG S-19264T (=DSM 44701T), isolated from a smear-ripened cheese.</title>
        <authorList>
            <consortium name="US DOE Joint Genome Institute (JGI-PGF)"/>
            <person name="Walter F."/>
            <person name="Albersmeier A."/>
            <person name="Kalinowski J."/>
            <person name="Ruckert C."/>
        </authorList>
    </citation>
    <scope>NUCLEOTIDE SEQUENCE</scope>
    <source>
        <strain evidence="5">CGMCC 4.7679</strain>
    </source>
</reference>
<proteinExistence type="predicted"/>
<dbReference type="SUPFAM" id="SSF52266">
    <property type="entry name" value="SGNH hydrolase"/>
    <property type="match status" value="1"/>
</dbReference>
<dbReference type="EMBL" id="BNAV01000008">
    <property type="protein sequence ID" value="GHF70909.1"/>
    <property type="molecule type" value="Genomic_DNA"/>
</dbReference>
<dbReference type="InterPro" id="IPR037460">
    <property type="entry name" value="SEST-like"/>
</dbReference>
<evidence type="ECO:0000256" key="1">
    <source>
        <dbReference type="PIRSR" id="PIRSR637460-1"/>
    </source>
</evidence>
<feature type="chain" id="PRO_5034610416" evidence="3">
    <location>
        <begin position="23"/>
        <end position="279"/>
    </location>
</feature>
<dbReference type="Proteomes" id="UP000658656">
    <property type="component" value="Unassembled WGS sequence"/>
</dbReference>
<feature type="signal peptide" evidence="3">
    <location>
        <begin position="1"/>
        <end position="22"/>
    </location>
</feature>
<keyword evidence="5" id="KW-0378">Hydrolase</keyword>
<reference evidence="5" key="2">
    <citation type="submission" date="2020-09" db="EMBL/GenBank/DDBJ databases">
        <authorList>
            <person name="Sun Q."/>
            <person name="Zhou Y."/>
        </authorList>
    </citation>
    <scope>NUCLEOTIDE SEQUENCE</scope>
    <source>
        <strain evidence="5">CGMCC 4.7679</strain>
    </source>
</reference>
<evidence type="ECO:0000259" key="4">
    <source>
        <dbReference type="Pfam" id="PF13472"/>
    </source>
</evidence>
<evidence type="ECO:0000313" key="6">
    <source>
        <dbReference type="Proteomes" id="UP000658656"/>
    </source>
</evidence>
<dbReference type="PANTHER" id="PTHR37981:SF1">
    <property type="entry name" value="SGNH HYDROLASE-TYPE ESTERASE DOMAIN-CONTAINING PROTEIN"/>
    <property type="match status" value="1"/>
</dbReference>
<dbReference type="CDD" id="cd01823">
    <property type="entry name" value="SEST_like"/>
    <property type="match status" value="1"/>
</dbReference>
<dbReference type="GO" id="GO:0004806">
    <property type="term" value="F:triacylglycerol lipase activity"/>
    <property type="evidence" value="ECO:0007669"/>
    <property type="project" value="TreeGrafter"/>
</dbReference>
<name>A0A8H9J3W0_9PSEU</name>
<keyword evidence="6" id="KW-1185">Reference proteome</keyword>